<dbReference type="PROSITE" id="PS01096">
    <property type="entry name" value="PPIC_PPIASE_1"/>
    <property type="match status" value="1"/>
</dbReference>
<dbReference type="EC" id="5.2.1.8" evidence="3"/>
<dbReference type="GO" id="GO:0016853">
    <property type="term" value="F:isomerase activity"/>
    <property type="evidence" value="ECO:0007669"/>
    <property type="project" value="UniProtKB-KW"/>
</dbReference>
<evidence type="ECO:0000256" key="6">
    <source>
        <dbReference type="PROSITE-ProRule" id="PRU00278"/>
    </source>
</evidence>
<dbReference type="PANTHER" id="PTHR47245">
    <property type="entry name" value="PEPTIDYLPROLYL ISOMERASE"/>
    <property type="match status" value="1"/>
</dbReference>
<feature type="domain" description="PpiC" evidence="7">
    <location>
        <begin position="119"/>
        <end position="226"/>
    </location>
</feature>
<evidence type="ECO:0000256" key="2">
    <source>
        <dbReference type="ARBA" id="ARBA00007656"/>
    </source>
</evidence>
<dbReference type="Pfam" id="PF13616">
    <property type="entry name" value="Rotamase_3"/>
    <property type="match status" value="1"/>
</dbReference>
<dbReference type="EMBL" id="JAQQXT010000012">
    <property type="protein sequence ID" value="MDC8773477.1"/>
    <property type="molecule type" value="Genomic_DNA"/>
</dbReference>
<evidence type="ECO:0000256" key="1">
    <source>
        <dbReference type="ARBA" id="ARBA00000971"/>
    </source>
</evidence>
<dbReference type="RefSeq" id="WP_273601624.1">
    <property type="nucleotide sequence ID" value="NZ_JAQQXT010000012.1"/>
</dbReference>
<evidence type="ECO:0000256" key="3">
    <source>
        <dbReference type="ARBA" id="ARBA00013194"/>
    </source>
</evidence>
<comment type="catalytic activity">
    <reaction evidence="1">
        <text>[protein]-peptidylproline (omega=180) = [protein]-peptidylproline (omega=0)</text>
        <dbReference type="Rhea" id="RHEA:16237"/>
        <dbReference type="Rhea" id="RHEA-COMP:10747"/>
        <dbReference type="Rhea" id="RHEA-COMP:10748"/>
        <dbReference type="ChEBI" id="CHEBI:83833"/>
        <dbReference type="ChEBI" id="CHEBI:83834"/>
        <dbReference type="EC" id="5.2.1.8"/>
    </reaction>
</comment>
<sequence length="282" mass="29956">MSQQQGCGGGSCGCASAAPMIEDIKVAVATVNGVPLHGEGESPDPEALRQRAYSELLRQAAQRRGLLAVGDVPSLDGVLSEAASDATLTLLERELQLPEPDEASCKRYFDAHPARYHVGEKVQAKHILFAVTPGVDVSALRGRAESLLVTLRCEALDSPAFAKAAAENSNCPSGAEGGELGWLGREDCAPEFSSALFAQDEANAHIGVLPRLISTRFGFHIVQVLAREAGSLQPFESVKGSIAQVLRQQAYMTALRQYLSLLAGEAELYGLDLDMAESPLLQ</sequence>
<dbReference type="InterPro" id="IPR000297">
    <property type="entry name" value="PPIase_PpiC"/>
</dbReference>
<keyword evidence="5 6" id="KW-0413">Isomerase</keyword>
<organism evidence="8 9">
    <name type="scientific">Roseateles albus</name>
    <dbReference type="NCBI Taxonomy" id="2987525"/>
    <lineage>
        <taxon>Bacteria</taxon>
        <taxon>Pseudomonadati</taxon>
        <taxon>Pseudomonadota</taxon>
        <taxon>Betaproteobacteria</taxon>
        <taxon>Burkholderiales</taxon>
        <taxon>Sphaerotilaceae</taxon>
        <taxon>Roseateles</taxon>
    </lineage>
</organism>
<comment type="similarity">
    <text evidence="2">Belongs to the PpiC/parvulin rotamase family.</text>
</comment>
<evidence type="ECO:0000256" key="4">
    <source>
        <dbReference type="ARBA" id="ARBA00023110"/>
    </source>
</evidence>
<dbReference type="Proteomes" id="UP001221189">
    <property type="component" value="Unassembled WGS sequence"/>
</dbReference>
<dbReference type="InterPro" id="IPR023058">
    <property type="entry name" value="PPIase_PpiC_CS"/>
</dbReference>
<gene>
    <name evidence="8" type="ORF">PRZ03_17990</name>
</gene>
<dbReference type="InterPro" id="IPR050245">
    <property type="entry name" value="PrsA_foldase"/>
</dbReference>
<comment type="caution">
    <text evidence="8">The sequence shown here is derived from an EMBL/GenBank/DDBJ whole genome shotgun (WGS) entry which is preliminary data.</text>
</comment>
<protein>
    <recommendedName>
        <fullName evidence="3">peptidylprolyl isomerase</fullName>
        <ecNumber evidence="3">5.2.1.8</ecNumber>
    </recommendedName>
</protein>
<dbReference type="PROSITE" id="PS50198">
    <property type="entry name" value="PPIC_PPIASE_2"/>
    <property type="match status" value="1"/>
</dbReference>
<keyword evidence="4 6" id="KW-0697">Rotamase</keyword>
<dbReference type="PANTHER" id="PTHR47245:SF2">
    <property type="entry name" value="PEPTIDYL-PROLYL CIS-TRANS ISOMERASE HP_0175-RELATED"/>
    <property type="match status" value="1"/>
</dbReference>
<keyword evidence="9" id="KW-1185">Reference proteome</keyword>
<name>A0ABT5KJA8_9BURK</name>
<reference evidence="8 9" key="1">
    <citation type="submission" date="2022-10" db="EMBL/GenBank/DDBJ databases">
        <title>Paucibacter sp. hw1 Genome sequencing.</title>
        <authorList>
            <person name="Park S."/>
        </authorList>
    </citation>
    <scope>NUCLEOTIDE SEQUENCE [LARGE SCALE GENOMIC DNA]</scope>
    <source>
        <strain evidence="9">hw1</strain>
    </source>
</reference>
<evidence type="ECO:0000313" key="8">
    <source>
        <dbReference type="EMBL" id="MDC8773477.1"/>
    </source>
</evidence>
<evidence type="ECO:0000259" key="7">
    <source>
        <dbReference type="PROSITE" id="PS50198"/>
    </source>
</evidence>
<dbReference type="SUPFAM" id="SSF54534">
    <property type="entry name" value="FKBP-like"/>
    <property type="match status" value="1"/>
</dbReference>
<evidence type="ECO:0000313" key="9">
    <source>
        <dbReference type="Proteomes" id="UP001221189"/>
    </source>
</evidence>
<accession>A0ABT5KJA8</accession>
<dbReference type="Gene3D" id="3.10.50.40">
    <property type="match status" value="1"/>
</dbReference>
<dbReference type="InterPro" id="IPR046357">
    <property type="entry name" value="PPIase_dom_sf"/>
</dbReference>
<proteinExistence type="inferred from homology"/>
<evidence type="ECO:0000256" key="5">
    <source>
        <dbReference type="ARBA" id="ARBA00023235"/>
    </source>
</evidence>